<organism evidence="2">
    <name type="scientific">Vitrella brassicaformis</name>
    <dbReference type="NCBI Taxonomy" id="1169539"/>
    <lineage>
        <taxon>Eukaryota</taxon>
        <taxon>Sar</taxon>
        <taxon>Alveolata</taxon>
        <taxon>Colpodellida</taxon>
        <taxon>Vitrellaceae</taxon>
        <taxon>Vitrella</taxon>
    </lineage>
</organism>
<proteinExistence type="predicted"/>
<reference evidence="2" key="1">
    <citation type="submission" date="2021-01" db="EMBL/GenBank/DDBJ databases">
        <authorList>
            <person name="Corre E."/>
            <person name="Pelletier E."/>
            <person name="Niang G."/>
            <person name="Scheremetjew M."/>
            <person name="Finn R."/>
            <person name="Kale V."/>
            <person name="Holt S."/>
            <person name="Cochrane G."/>
            <person name="Meng A."/>
            <person name="Brown T."/>
            <person name="Cohen L."/>
        </authorList>
    </citation>
    <scope>NUCLEOTIDE SEQUENCE</scope>
    <source>
        <strain evidence="2">CCMP3346</strain>
    </source>
</reference>
<dbReference type="EMBL" id="HBGB01026917">
    <property type="protein sequence ID" value="CAD9060621.1"/>
    <property type="molecule type" value="Transcribed_RNA"/>
</dbReference>
<evidence type="ECO:0008006" key="3">
    <source>
        <dbReference type="Google" id="ProtNLM"/>
    </source>
</evidence>
<sequence length="157" mass="17376">MLIQTLQIVGMPTDALWQDIIGAIISRGRQAGLHKTTLSDLPPTRSLMDISWRLADRIRSKRTADRINPEFARHSKNILMPNKHSDWNHVLDLLSKLLRAPFSRLSASDALQHPFFTQQQQQAAAAASATPRRSPPVTRQRSGGSRTPPGGSGRGRA</sequence>
<gene>
    <name evidence="2" type="ORF">VBRA1451_LOCUS15691</name>
</gene>
<protein>
    <recommendedName>
        <fullName evidence="3">Protein kinase domain-containing protein</fullName>
    </recommendedName>
</protein>
<feature type="region of interest" description="Disordered" evidence="1">
    <location>
        <begin position="118"/>
        <end position="157"/>
    </location>
</feature>
<evidence type="ECO:0000256" key="1">
    <source>
        <dbReference type="SAM" id="MobiDB-lite"/>
    </source>
</evidence>
<name>A0A7S1P437_9ALVE</name>
<accession>A0A7S1P437</accession>
<evidence type="ECO:0000313" key="2">
    <source>
        <dbReference type="EMBL" id="CAD9060621.1"/>
    </source>
</evidence>
<dbReference type="AlphaFoldDB" id="A0A7S1P437"/>
<dbReference type="Gene3D" id="1.10.510.10">
    <property type="entry name" value="Transferase(Phosphotransferase) domain 1"/>
    <property type="match status" value="1"/>
</dbReference>
<feature type="compositionally biased region" description="Low complexity" evidence="1">
    <location>
        <begin position="118"/>
        <end position="127"/>
    </location>
</feature>